<dbReference type="OrthoDB" id="5369729at2759"/>
<feature type="compositionally biased region" description="Polar residues" evidence="1">
    <location>
        <begin position="457"/>
        <end position="471"/>
    </location>
</feature>
<gene>
    <name evidence="2" type="ORF">NA57DRAFT_72859</name>
</gene>
<feature type="region of interest" description="Disordered" evidence="1">
    <location>
        <begin position="76"/>
        <end position="516"/>
    </location>
</feature>
<protein>
    <recommendedName>
        <fullName evidence="4">LPXTG-motif cell wall anchor domain protein</fullName>
    </recommendedName>
</protein>
<dbReference type="AlphaFoldDB" id="A0A9P4INL6"/>
<keyword evidence="3" id="KW-1185">Reference proteome</keyword>
<feature type="compositionally biased region" description="Low complexity" evidence="1">
    <location>
        <begin position="756"/>
        <end position="767"/>
    </location>
</feature>
<feature type="compositionally biased region" description="Polar residues" evidence="1">
    <location>
        <begin position="498"/>
        <end position="514"/>
    </location>
</feature>
<feature type="compositionally biased region" description="Polar residues" evidence="1">
    <location>
        <begin position="348"/>
        <end position="404"/>
    </location>
</feature>
<evidence type="ECO:0008006" key="4">
    <source>
        <dbReference type="Google" id="ProtNLM"/>
    </source>
</evidence>
<feature type="compositionally biased region" description="Polar residues" evidence="1">
    <location>
        <begin position="228"/>
        <end position="251"/>
    </location>
</feature>
<evidence type="ECO:0000313" key="3">
    <source>
        <dbReference type="Proteomes" id="UP000799772"/>
    </source>
</evidence>
<accession>A0A9P4INL6</accession>
<evidence type="ECO:0000256" key="1">
    <source>
        <dbReference type="SAM" id="MobiDB-lite"/>
    </source>
</evidence>
<feature type="region of interest" description="Disordered" evidence="1">
    <location>
        <begin position="949"/>
        <end position="1000"/>
    </location>
</feature>
<dbReference type="Proteomes" id="UP000799772">
    <property type="component" value="Unassembled WGS sequence"/>
</dbReference>
<comment type="caution">
    <text evidence="2">The sequence shown here is derived from an EMBL/GenBank/DDBJ whole genome shotgun (WGS) entry which is preliminary data.</text>
</comment>
<evidence type="ECO:0000313" key="2">
    <source>
        <dbReference type="EMBL" id="KAF2101416.1"/>
    </source>
</evidence>
<feature type="compositionally biased region" description="Polar residues" evidence="1">
    <location>
        <begin position="423"/>
        <end position="433"/>
    </location>
</feature>
<sequence>MDDAQPSADEPPGPPRRDPQSSPPLPLLHSTPRRPESRQSSSGESERYWDSQTSAALSPPLSPAQRVDLRASDFATIASRRGPLSDTSFTTATQQPYGSSPPDIGLISPTPLPTRLQSERQRWLLSRSTRNARSDTYPPPSAPSQRDSSEGPASEPDYTSYRKSPASRSSNGIENSRGPPPALLSRRSQPRDSARKSPTSKIVAQRGLQPLTLVALRGIHNRQDSDTTVRPNTSHLSSGLKSPRSFSSPMNMDTLLSPKTLPLGRRMDGRPTSSGRAMGRTAVEEYFEASAHTSGEDESPGQDLGGSGTEGQSSEDVFLNLAQDSPHRNQGTTQLERRRSGRSARPGQRQSLPLSSSVSRADSSEQDSTYGPPSAYGNTQRIYSRRPSQIATSGLVSYRDSSPMSAGGRVDSASRLDAYRSRYYTQRAPQSIPNGPKSPELPSYGRRRPSITEGVPSPQNRTNTYRPSKLNNAYADLDSSSNVETPPEHGRKRALSRAQANGDTESIGSGNAPSTMWDELEDLKSRIRRIEFTGKAPSAAGVGVQSSTSGSNERPRTATTTVTTMSSSPKVNKLNRKSGPSPPATTAAGDASVGGSALSGIHPLLHAALGRCKSALKPELYRVLEAAATDALELATMTGSAGPQGTTYTAASIINGATVTDRHVRRKADNMCRTLTELCIALCESQAGPASRRGTGTDPDSPAVTQSIENRPGSKHGPQQVETPTQEDSPAPAPVSYARHAVRSGSLEPESAAGGSELPRSSPSRALSRIEARRNSLNVMGLTSNSSANNSPRDMKAQQIDEDAAFVNGDTPPQQQRVSGLPSRFSRAGTSLLRTRRRAGEEMDDDDPTIRPLSRAMTDVAAGQNQLRIPGAGNRDKRVHRLSREYTSNEPLPEHAPLPASGQLNGNSLRRVTASNLAQQQGVPFRDAGSVAGSVTGSLTGERRRYLHSSAPPVAYDGERQQRVTSLGPSYPPSRRSSAGLSMNRKIRGQQGVAVEGGME</sequence>
<feature type="compositionally biased region" description="Polar residues" evidence="1">
    <location>
        <begin position="85"/>
        <end position="98"/>
    </location>
</feature>
<dbReference type="EMBL" id="ML978123">
    <property type="protein sequence ID" value="KAF2101416.1"/>
    <property type="molecule type" value="Genomic_DNA"/>
</dbReference>
<name>A0A9P4INL6_9PEZI</name>
<feature type="region of interest" description="Disordered" evidence="1">
    <location>
        <begin position="537"/>
        <end position="593"/>
    </location>
</feature>
<reference evidence="2" key="1">
    <citation type="journal article" date="2020" name="Stud. Mycol.">
        <title>101 Dothideomycetes genomes: a test case for predicting lifestyles and emergence of pathogens.</title>
        <authorList>
            <person name="Haridas S."/>
            <person name="Albert R."/>
            <person name="Binder M."/>
            <person name="Bloem J."/>
            <person name="Labutti K."/>
            <person name="Salamov A."/>
            <person name="Andreopoulos B."/>
            <person name="Baker S."/>
            <person name="Barry K."/>
            <person name="Bills G."/>
            <person name="Bluhm B."/>
            <person name="Cannon C."/>
            <person name="Castanera R."/>
            <person name="Culley D."/>
            <person name="Daum C."/>
            <person name="Ezra D."/>
            <person name="Gonzalez J."/>
            <person name="Henrissat B."/>
            <person name="Kuo A."/>
            <person name="Liang C."/>
            <person name="Lipzen A."/>
            <person name="Lutzoni F."/>
            <person name="Magnuson J."/>
            <person name="Mondo S."/>
            <person name="Nolan M."/>
            <person name="Ohm R."/>
            <person name="Pangilinan J."/>
            <person name="Park H.-J."/>
            <person name="Ramirez L."/>
            <person name="Alfaro M."/>
            <person name="Sun H."/>
            <person name="Tritt A."/>
            <person name="Yoshinaga Y."/>
            <person name="Zwiers L.-H."/>
            <person name="Turgeon B."/>
            <person name="Goodwin S."/>
            <person name="Spatafora J."/>
            <person name="Crous P."/>
            <person name="Grigoriev I."/>
        </authorList>
    </citation>
    <scope>NUCLEOTIDE SEQUENCE</scope>
    <source>
        <strain evidence="2">CBS 133067</strain>
    </source>
</reference>
<organism evidence="2 3">
    <name type="scientific">Rhizodiscina lignyota</name>
    <dbReference type="NCBI Taxonomy" id="1504668"/>
    <lineage>
        <taxon>Eukaryota</taxon>
        <taxon>Fungi</taxon>
        <taxon>Dikarya</taxon>
        <taxon>Ascomycota</taxon>
        <taxon>Pezizomycotina</taxon>
        <taxon>Dothideomycetes</taxon>
        <taxon>Pleosporomycetidae</taxon>
        <taxon>Aulographales</taxon>
        <taxon>Rhizodiscinaceae</taxon>
        <taxon>Rhizodiscina</taxon>
    </lineage>
</organism>
<proteinExistence type="predicted"/>
<feature type="region of interest" description="Disordered" evidence="1">
    <location>
        <begin position="1"/>
        <end position="64"/>
    </location>
</feature>
<feature type="region of interest" description="Disordered" evidence="1">
    <location>
        <begin position="687"/>
        <end position="767"/>
    </location>
</feature>